<organism evidence="1 2">
    <name type="scientific">Penicillium fimorum</name>
    <dbReference type="NCBI Taxonomy" id="1882269"/>
    <lineage>
        <taxon>Eukaryota</taxon>
        <taxon>Fungi</taxon>
        <taxon>Dikarya</taxon>
        <taxon>Ascomycota</taxon>
        <taxon>Pezizomycotina</taxon>
        <taxon>Eurotiomycetes</taxon>
        <taxon>Eurotiomycetidae</taxon>
        <taxon>Eurotiales</taxon>
        <taxon>Aspergillaceae</taxon>
        <taxon>Penicillium</taxon>
    </lineage>
</organism>
<dbReference type="EMBL" id="JAPWDS010000001">
    <property type="protein sequence ID" value="KAJ5520683.1"/>
    <property type="molecule type" value="Genomic_DNA"/>
</dbReference>
<comment type="caution">
    <text evidence="1">The sequence shown here is derived from an EMBL/GenBank/DDBJ whole genome shotgun (WGS) entry which is preliminary data.</text>
</comment>
<evidence type="ECO:0000313" key="2">
    <source>
        <dbReference type="Proteomes" id="UP001149954"/>
    </source>
</evidence>
<accession>A0A9W9Y6G5</accession>
<evidence type="ECO:0000313" key="1">
    <source>
        <dbReference type="EMBL" id="KAJ5520683.1"/>
    </source>
</evidence>
<dbReference type="AlphaFoldDB" id="A0A9W9Y6G5"/>
<dbReference type="Proteomes" id="UP001149954">
    <property type="component" value="Unassembled WGS sequence"/>
</dbReference>
<proteinExistence type="predicted"/>
<name>A0A9W9Y6G5_9EURO</name>
<sequence length="82" mass="9157">MSYSLDAVCTSESGHVLSITIDLRGFSAAFVYSMITEWNTDIRCHPAYKCANKSYPFGGDGNWRAGRIYRSLKGVNERTLIS</sequence>
<protein>
    <submittedName>
        <fullName evidence="1">Uncharacterized protein</fullName>
    </submittedName>
</protein>
<reference evidence="1" key="1">
    <citation type="submission" date="2022-12" db="EMBL/GenBank/DDBJ databases">
        <authorList>
            <person name="Petersen C."/>
        </authorList>
    </citation>
    <scope>NUCLEOTIDE SEQUENCE</scope>
    <source>
        <strain evidence="1">IBT 29495</strain>
    </source>
</reference>
<keyword evidence="2" id="KW-1185">Reference proteome</keyword>
<reference evidence="1" key="2">
    <citation type="journal article" date="2023" name="IMA Fungus">
        <title>Comparative genomic study of the Penicillium genus elucidates a diverse pangenome and 15 lateral gene transfer events.</title>
        <authorList>
            <person name="Petersen C."/>
            <person name="Sorensen T."/>
            <person name="Nielsen M.R."/>
            <person name="Sondergaard T.E."/>
            <person name="Sorensen J.L."/>
            <person name="Fitzpatrick D.A."/>
            <person name="Frisvad J.C."/>
            <person name="Nielsen K.L."/>
        </authorList>
    </citation>
    <scope>NUCLEOTIDE SEQUENCE</scope>
    <source>
        <strain evidence="1">IBT 29495</strain>
    </source>
</reference>
<gene>
    <name evidence="1" type="ORF">N7463_001136</name>
</gene>